<evidence type="ECO:0000256" key="3">
    <source>
        <dbReference type="ARBA" id="ARBA00022989"/>
    </source>
</evidence>
<name>A0A0A1GYK3_9LACO</name>
<feature type="transmembrane region" description="Helical" evidence="5">
    <location>
        <begin position="22"/>
        <end position="40"/>
    </location>
</feature>
<dbReference type="KEGG" id="lho:LOOC260_115240"/>
<protein>
    <submittedName>
        <fullName evidence="6">Colicin V synthesis protein</fullName>
    </submittedName>
</protein>
<evidence type="ECO:0000313" key="7">
    <source>
        <dbReference type="Proteomes" id="UP000031620"/>
    </source>
</evidence>
<evidence type="ECO:0000256" key="2">
    <source>
        <dbReference type="ARBA" id="ARBA00022692"/>
    </source>
</evidence>
<dbReference type="GO" id="GO:0016020">
    <property type="term" value="C:membrane"/>
    <property type="evidence" value="ECO:0007669"/>
    <property type="project" value="UniProtKB-SubCell"/>
</dbReference>
<dbReference type="PANTHER" id="PTHR37306">
    <property type="entry name" value="COLICIN V PRODUCTION PROTEIN"/>
    <property type="match status" value="1"/>
</dbReference>
<evidence type="ECO:0000256" key="4">
    <source>
        <dbReference type="ARBA" id="ARBA00023136"/>
    </source>
</evidence>
<proteinExistence type="predicted"/>
<dbReference type="HOGENOM" id="CLU_092720_3_1_9"/>
<dbReference type="STRING" id="1291742.LOOC260_115240"/>
<dbReference type="EMBL" id="AP014680">
    <property type="protein sequence ID" value="BAP86034.1"/>
    <property type="molecule type" value="Genomic_DNA"/>
</dbReference>
<evidence type="ECO:0000256" key="1">
    <source>
        <dbReference type="ARBA" id="ARBA00004141"/>
    </source>
</evidence>
<comment type="subcellular location">
    <subcellularLocation>
        <location evidence="1">Membrane</location>
        <topology evidence="1">Multi-pass membrane protein</topology>
    </subcellularLocation>
</comment>
<organism evidence="6 7">
    <name type="scientific">Paucilactobacillus hokkaidonensis JCM 18461</name>
    <dbReference type="NCBI Taxonomy" id="1291742"/>
    <lineage>
        <taxon>Bacteria</taxon>
        <taxon>Bacillati</taxon>
        <taxon>Bacillota</taxon>
        <taxon>Bacilli</taxon>
        <taxon>Lactobacillales</taxon>
        <taxon>Lactobacillaceae</taxon>
        <taxon>Paucilactobacillus</taxon>
    </lineage>
</organism>
<keyword evidence="2 5" id="KW-0812">Transmembrane</keyword>
<reference evidence="6 7" key="1">
    <citation type="submission" date="2014-11" db="EMBL/GenBank/DDBJ databases">
        <title>Complete genome sequence and analysis of Lactobacillus hokkaidonensis LOOC260T.</title>
        <authorList>
            <person name="Tanizawa Y."/>
            <person name="Tohno M."/>
            <person name="Kaminuma E."/>
            <person name="Nakamura Y."/>
            <person name="Arita M."/>
        </authorList>
    </citation>
    <scope>NUCLEOTIDE SEQUENCE [LARGE SCALE GENOMIC DNA]</scope>
    <source>
        <strain evidence="6 7">LOOC260</strain>
    </source>
</reference>
<dbReference type="GO" id="GO:0009403">
    <property type="term" value="P:toxin biosynthetic process"/>
    <property type="evidence" value="ECO:0007669"/>
    <property type="project" value="InterPro"/>
</dbReference>
<dbReference type="Pfam" id="PF02674">
    <property type="entry name" value="Colicin_V"/>
    <property type="match status" value="1"/>
</dbReference>
<evidence type="ECO:0000313" key="6">
    <source>
        <dbReference type="EMBL" id="BAP86034.1"/>
    </source>
</evidence>
<accession>A0A0A1GYK3</accession>
<keyword evidence="3 5" id="KW-1133">Transmembrane helix</keyword>
<dbReference type="Proteomes" id="UP000031620">
    <property type="component" value="Chromosome"/>
</dbReference>
<feature type="transmembrane region" description="Helical" evidence="5">
    <location>
        <begin position="77"/>
        <end position="95"/>
    </location>
</feature>
<dbReference type="InterPro" id="IPR003825">
    <property type="entry name" value="Colicin-V_CvpA"/>
</dbReference>
<feature type="transmembrane region" description="Helical" evidence="5">
    <location>
        <begin position="116"/>
        <end position="141"/>
    </location>
</feature>
<sequence>MILTIGIIIILIISFSIGRHRGLVRMVLGVVSYLIALFLAKTGSTVVGDKLADLFPILKTSTQNAGSTLNDGNGNQFFYNGIAFIVIFIIVLFLCRWITRRFNLITKLPVIHQLNAILGGLINFGLTYITIFFLLTIFQVWPSTWWQAQITTSGLASWIINNTPVLSQQVVYWLAGR</sequence>
<keyword evidence="4 5" id="KW-0472">Membrane</keyword>
<evidence type="ECO:0000256" key="5">
    <source>
        <dbReference type="SAM" id="Phobius"/>
    </source>
</evidence>
<dbReference type="AlphaFoldDB" id="A0A0A1GYK3"/>
<gene>
    <name evidence="6" type="ORF">LOOC260_115240</name>
</gene>
<dbReference type="RefSeq" id="WP_041094058.1">
    <property type="nucleotide sequence ID" value="NZ_AP014680.1"/>
</dbReference>
<dbReference type="PANTHER" id="PTHR37306:SF1">
    <property type="entry name" value="COLICIN V PRODUCTION PROTEIN"/>
    <property type="match status" value="1"/>
</dbReference>